<dbReference type="SUPFAM" id="SSF55073">
    <property type="entry name" value="Nucleotide cyclase"/>
    <property type="match status" value="1"/>
</dbReference>
<evidence type="ECO:0000259" key="2">
    <source>
        <dbReference type="PROSITE" id="PS50113"/>
    </source>
</evidence>
<dbReference type="InterPro" id="IPR043128">
    <property type="entry name" value="Rev_trsase/Diguanyl_cyclase"/>
</dbReference>
<dbReference type="SMART" id="SM00267">
    <property type="entry name" value="GGDEF"/>
    <property type="match status" value="1"/>
</dbReference>
<feature type="transmembrane region" description="Helical" evidence="1">
    <location>
        <begin position="203"/>
        <end position="223"/>
    </location>
</feature>
<evidence type="ECO:0000256" key="1">
    <source>
        <dbReference type="SAM" id="Phobius"/>
    </source>
</evidence>
<comment type="caution">
    <text evidence="5">The sequence shown here is derived from an EMBL/GenBank/DDBJ whole genome shotgun (WGS) entry which is preliminary data.</text>
</comment>
<evidence type="ECO:0000313" key="5">
    <source>
        <dbReference type="EMBL" id="MDM5271692.1"/>
    </source>
</evidence>
<gene>
    <name evidence="5" type="ORF">PGH07_05855</name>
</gene>
<keyword evidence="1" id="KW-0812">Transmembrane</keyword>
<feature type="transmembrane region" description="Helical" evidence="1">
    <location>
        <begin position="6"/>
        <end position="23"/>
    </location>
</feature>
<dbReference type="InterPro" id="IPR001633">
    <property type="entry name" value="EAL_dom"/>
</dbReference>
<dbReference type="CDD" id="cd01949">
    <property type="entry name" value="GGDEF"/>
    <property type="match status" value="1"/>
</dbReference>
<feature type="domain" description="PAC" evidence="2">
    <location>
        <begin position="328"/>
        <end position="378"/>
    </location>
</feature>
<dbReference type="NCBIfam" id="TIGR00254">
    <property type="entry name" value="GGDEF"/>
    <property type="match status" value="1"/>
</dbReference>
<evidence type="ECO:0000259" key="4">
    <source>
        <dbReference type="PROSITE" id="PS50887"/>
    </source>
</evidence>
<feature type="domain" description="GGDEF" evidence="4">
    <location>
        <begin position="417"/>
        <end position="550"/>
    </location>
</feature>
<dbReference type="InterPro" id="IPR000160">
    <property type="entry name" value="GGDEF_dom"/>
</dbReference>
<dbReference type="Gene3D" id="3.30.70.270">
    <property type="match status" value="1"/>
</dbReference>
<sequence length="810" mass="93974">MRNINVFIVLSLLLLGMLGYKVYEYDHQMQFTKKTILQNEIHTISDFIDAFSKTYQDILDQGHIDINESTLELMPVKSLSQISQRFSEHTNEEVLIRSVSDQPRNPNNKANAFEMEMINYFEEHPEENEIFVKKEDTYHYIKPLRITQSCIQCHGDKEQTLPFIRENYLTGFGYKVGDVRGVLNIQIKDRGYFSAMYENFQNMLTGSIIVYLIFLLIIGILIARMRADSEAYTHRLKKEISSKTKKLAKQKDIFETLYEKSSDGILILENGKMVRCNQMIVDMLEYSSKEEVLNLHPSKLSPPRQPDGRDSYKKVEEMVEIARTNKIHQFEWVLRKATGEDFYVDVTMTPMELDDRKVIYVIWKDITDKKKTQQALLEQKDVLEYQANHDTLTDLPNRKYFNIRLQQEIDETRKSNKKLALFFIDLDNFKQINDSLGHQVGDRVLVIVSERLKGTIRAKDTLARLGGDEFTIIMKDIEKMSDAAVLAKHIQETLTQPFHIEEHSLYISCSIGISFCPQDSEKASDLIKYADAAMYKAKEEGRSNYQFYSYELTEMAMERVVIQTNLREAIRNHEFSLLYQQQVKADTLEHIGLEALIRWNHKEFGVVSADKFISIAEESGLIIEIDQWVMRTAMDQIARWYHEGLNPGILSLNLSLRQLRSEHFIDVLKNCMQESGFEPKWLELEITEKQMMHNPEEFISRLQELSNMGIEIAMDDFGTGYTSLAYLKRLPVKKLKIDQSFVKNIPEVKEDVVIVEAMLALAGALNIDTIAEGVESKEELEFLRDHNCTYVQGYYVGKPMSAEEISAKLS</sequence>
<feature type="domain" description="EAL" evidence="3">
    <location>
        <begin position="559"/>
        <end position="810"/>
    </location>
</feature>
<accession>A0ABT7QXY6</accession>
<evidence type="ECO:0000259" key="3">
    <source>
        <dbReference type="PROSITE" id="PS50883"/>
    </source>
</evidence>
<dbReference type="InterPro" id="IPR000014">
    <property type="entry name" value="PAS"/>
</dbReference>
<dbReference type="Pfam" id="PF00990">
    <property type="entry name" value="GGDEF"/>
    <property type="match status" value="1"/>
</dbReference>
<dbReference type="Pfam" id="PF00563">
    <property type="entry name" value="EAL"/>
    <property type="match status" value="1"/>
</dbReference>
<keyword evidence="1" id="KW-0472">Membrane</keyword>
<dbReference type="InterPro" id="IPR035919">
    <property type="entry name" value="EAL_sf"/>
</dbReference>
<keyword evidence="6" id="KW-1185">Reference proteome</keyword>
<dbReference type="Pfam" id="PF11845">
    <property type="entry name" value="Tll0287-like"/>
    <property type="match status" value="1"/>
</dbReference>
<dbReference type="PROSITE" id="PS50883">
    <property type="entry name" value="EAL"/>
    <property type="match status" value="1"/>
</dbReference>
<keyword evidence="1" id="KW-1133">Transmembrane helix</keyword>
<dbReference type="EMBL" id="JAQIBD010000002">
    <property type="protein sequence ID" value="MDM5271692.1"/>
    <property type="molecule type" value="Genomic_DNA"/>
</dbReference>
<dbReference type="InterPro" id="IPR035965">
    <property type="entry name" value="PAS-like_dom_sf"/>
</dbReference>
<proteinExistence type="predicted"/>
<dbReference type="PROSITE" id="PS50887">
    <property type="entry name" value="GGDEF"/>
    <property type="match status" value="1"/>
</dbReference>
<dbReference type="PANTHER" id="PTHR44757">
    <property type="entry name" value="DIGUANYLATE CYCLASE DGCP"/>
    <property type="match status" value="1"/>
</dbReference>
<name>A0ABT7QXY6_9BACT</name>
<dbReference type="NCBIfam" id="TIGR00229">
    <property type="entry name" value="sensory_box"/>
    <property type="match status" value="1"/>
</dbReference>
<dbReference type="InterPro" id="IPR052155">
    <property type="entry name" value="Biofilm_reg_signaling"/>
</dbReference>
<dbReference type="InterPro" id="IPR029787">
    <property type="entry name" value="Nucleotide_cyclase"/>
</dbReference>
<dbReference type="Proteomes" id="UP001169069">
    <property type="component" value="Unassembled WGS sequence"/>
</dbReference>
<dbReference type="PROSITE" id="PS50113">
    <property type="entry name" value="PAC"/>
    <property type="match status" value="1"/>
</dbReference>
<dbReference type="InterPro" id="IPR000700">
    <property type="entry name" value="PAS-assoc_C"/>
</dbReference>
<dbReference type="Gene3D" id="3.30.450.20">
    <property type="entry name" value="PAS domain"/>
    <property type="match status" value="1"/>
</dbReference>
<dbReference type="SUPFAM" id="SSF141868">
    <property type="entry name" value="EAL domain-like"/>
    <property type="match status" value="1"/>
</dbReference>
<dbReference type="CDD" id="cd01948">
    <property type="entry name" value="EAL"/>
    <property type="match status" value="1"/>
</dbReference>
<dbReference type="Pfam" id="PF13426">
    <property type="entry name" value="PAS_9"/>
    <property type="match status" value="1"/>
</dbReference>
<evidence type="ECO:0000313" key="6">
    <source>
        <dbReference type="Proteomes" id="UP001169069"/>
    </source>
</evidence>
<organism evidence="5 6">
    <name type="scientific">Sulfurovum zhangzhouensis</name>
    <dbReference type="NCBI Taxonomy" id="3019067"/>
    <lineage>
        <taxon>Bacteria</taxon>
        <taxon>Pseudomonadati</taxon>
        <taxon>Campylobacterota</taxon>
        <taxon>Epsilonproteobacteria</taxon>
        <taxon>Campylobacterales</taxon>
        <taxon>Sulfurovaceae</taxon>
        <taxon>Sulfurovum</taxon>
    </lineage>
</organism>
<protein>
    <submittedName>
        <fullName evidence="5">EAL domain-containing protein</fullName>
    </submittedName>
</protein>
<dbReference type="Gene3D" id="3.20.20.450">
    <property type="entry name" value="EAL domain"/>
    <property type="match status" value="1"/>
</dbReference>
<dbReference type="RefSeq" id="WP_289413381.1">
    <property type="nucleotide sequence ID" value="NZ_JAQIBD010000002.1"/>
</dbReference>
<dbReference type="CDD" id="cd00130">
    <property type="entry name" value="PAS"/>
    <property type="match status" value="1"/>
</dbReference>
<dbReference type="SMART" id="SM00052">
    <property type="entry name" value="EAL"/>
    <property type="match status" value="1"/>
</dbReference>
<dbReference type="SUPFAM" id="SSF55785">
    <property type="entry name" value="PYP-like sensor domain (PAS domain)"/>
    <property type="match status" value="1"/>
</dbReference>
<dbReference type="InterPro" id="IPR021796">
    <property type="entry name" value="Tll0287-like_dom"/>
</dbReference>
<reference evidence="5" key="1">
    <citation type="submission" date="2023-01" db="EMBL/GenBank/DDBJ databases">
        <title>Sulfurovum sp. zt1-1 genome assembly.</title>
        <authorList>
            <person name="Wang J."/>
        </authorList>
    </citation>
    <scope>NUCLEOTIDE SEQUENCE</scope>
    <source>
        <strain evidence="5">Zt1-1</strain>
    </source>
</reference>
<dbReference type="PANTHER" id="PTHR44757:SF2">
    <property type="entry name" value="BIOFILM ARCHITECTURE MAINTENANCE PROTEIN MBAA"/>
    <property type="match status" value="1"/>
</dbReference>